<name>A0A804KIS5_MUSAM</name>
<keyword evidence="1" id="KW-0732">Signal</keyword>
<dbReference type="EMBL" id="HG996474">
    <property type="protein sequence ID" value="CAG1834968.1"/>
    <property type="molecule type" value="Genomic_DNA"/>
</dbReference>
<feature type="chain" id="PRO_5036407899" evidence="1">
    <location>
        <begin position="24"/>
        <end position="167"/>
    </location>
</feature>
<evidence type="ECO:0000313" key="5">
    <source>
        <dbReference type="Proteomes" id="UP000012960"/>
    </source>
</evidence>
<dbReference type="EnsemblPlants" id="Ma09_t12330.1">
    <property type="protein sequence ID" value="Ma09_p12330.1"/>
    <property type="gene ID" value="Ma09_g12330"/>
</dbReference>
<keyword evidence="5" id="KW-1185">Reference proteome</keyword>
<dbReference type="InterPro" id="IPR058888">
    <property type="entry name" value="LLG1-like"/>
</dbReference>
<proteinExistence type="predicted"/>
<dbReference type="OrthoDB" id="7851174at2759"/>
<dbReference type="Gramene" id="Ma09_t12330.1">
    <property type="protein sequence ID" value="Ma09_p12330.1"/>
    <property type="gene ID" value="Ma09_g12330"/>
</dbReference>
<evidence type="ECO:0000259" key="2">
    <source>
        <dbReference type="Pfam" id="PF26578"/>
    </source>
</evidence>
<dbReference type="OMA" id="YSANICC"/>
<dbReference type="PANTHER" id="PTHR31533">
    <property type="entry name" value="GPI-ANCHORED PROTEIN LLG1-RELATED-RELATED"/>
    <property type="match status" value="1"/>
</dbReference>
<feature type="domain" description="GPI-anchored protein LLG1-like" evidence="2">
    <location>
        <begin position="52"/>
        <end position="127"/>
    </location>
</feature>
<dbReference type="PANTHER" id="PTHR31533:SF2">
    <property type="entry name" value="GPI-ANCHORED PROTEIN LLG1"/>
    <property type="match status" value="1"/>
</dbReference>
<gene>
    <name evidence="3" type="ORF">GSMUA_230730.1</name>
</gene>
<reference evidence="4" key="2">
    <citation type="submission" date="2021-05" db="UniProtKB">
        <authorList>
            <consortium name="EnsemblPlants"/>
        </authorList>
    </citation>
    <scope>IDENTIFICATION</scope>
    <source>
        <strain evidence="4">subsp. malaccensis</strain>
    </source>
</reference>
<dbReference type="Pfam" id="PF26578">
    <property type="entry name" value="LLG1"/>
    <property type="match status" value="1"/>
</dbReference>
<dbReference type="AlphaFoldDB" id="A0A804KIS5"/>
<protein>
    <submittedName>
        <fullName evidence="3">(wild Malaysian banana) hypothetical protein</fullName>
    </submittedName>
</protein>
<reference evidence="3" key="1">
    <citation type="submission" date="2021-03" db="EMBL/GenBank/DDBJ databases">
        <authorList>
            <consortium name="Genoscope - CEA"/>
            <person name="William W."/>
        </authorList>
    </citation>
    <scope>NUCLEOTIDE SEQUENCE</scope>
    <source>
        <strain evidence="3">Doubled-haploid Pahang</strain>
    </source>
</reference>
<dbReference type="InParanoid" id="A0A804KIS5"/>
<accession>A0A804KIS5</accession>
<evidence type="ECO:0000313" key="4">
    <source>
        <dbReference type="EnsemblPlants" id="Ma09_p12330.1"/>
    </source>
</evidence>
<dbReference type="FunCoup" id="A0A804KIS5">
    <property type="interactions" value="2948"/>
</dbReference>
<organism evidence="4 5">
    <name type="scientific">Musa acuminata subsp. malaccensis</name>
    <name type="common">Wild banana</name>
    <name type="synonym">Musa malaccensis</name>
    <dbReference type="NCBI Taxonomy" id="214687"/>
    <lineage>
        <taxon>Eukaryota</taxon>
        <taxon>Viridiplantae</taxon>
        <taxon>Streptophyta</taxon>
        <taxon>Embryophyta</taxon>
        <taxon>Tracheophyta</taxon>
        <taxon>Spermatophyta</taxon>
        <taxon>Magnoliopsida</taxon>
        <taxon>Liliopsida</taxon>
        <taxon>Zingiberales</taxon>
        <taxon>Musaceae</taxon>
        <taxon>Musa</taxon>
    </lineage>
</organism>
<evidence type="ECO:0000256" key="1">
    <source>
        <dbReference type="SAM" id="SignalP"/>
    </source>
</evidence>
<dbReference type="InterPro" id="IPR039307">
    <property type="entry name" value="LORELEI-like"/>
</dbReference>
<dbReference type="Proteomes" id="UP000012960">
    <property type="component" value="Unplaced"/>
</dbReference>
<sequence>MDLDPKLSMMALILVAFAGLATASSFISDDVLVPRGSGGRSLLQTPTNCPLSFEFLNYTIITSQCKGPLYPVDRCCGAFKELACPYAAELNDLTNNCATNMFSYINLYGKYPPGLFSSECRDDKIGLLCPASAPQSQEDASSGYMNRQSLMSVIFLACGVVLKCLLS</sequence>
<evidence type="ECO:0000313" key="3">
    <source>
        <dbReference type="EMBL" id="CAG1834968.1"/>
    </source>
</evidence>
<feature type="signal peptide" evidence="1">
    <location>
        <begin position="1"/>
        <end position="23"/>
    </location>
</feature>